<keyword evidence="3" id="KW-1185">Reference proteome</keyword>
<evidence type="ECO:0000313" key="3">
    <source>
        <dbReference type="Proteomes" id="UP001652700"/>
    </source>
</evidence>
<evidence type="ECO:0000313" key="2">
    <source>
        <dbReference type="EnsemblMetazoa" id="XP_050512934.1"/>
    </source>
</evidence>
<protein>
    <submittedName>
        <fullName evidence="2">Uncharacterized protein</fullName>
    </submittedName>
</protein>
<accession>A0ABM5KRX3</accession>
<evidence type="ECO:0000256" key="1">
    <source>
        <dbReference type="SAM" id="Coils"/>
    </source>
</evidence>
<dbReference type="Proteomes" id="UP001652700">
    <property type="component" value="Unplaced"/>
</dbReference>
<name>A0ABM5KRX3_DIAVI</name>
<feature type="coiled-coil region" evidence="1">
    <location>
        <begin position="9"/>
        <end position="71"/>
    </location>
</feature>
<reference evidence="2" key="1">
    <citation type="submission" date="2025-05" db="UniProtKB">
        <authorList>
            <consortium name="EnsemblMetazoa"/>
        </authorList>
    </citation>
    <scope>IDENTIFICATION</scope>
</reference>
<sequence>MEKTMDTEKETTNNLLKQVLNEIRQTREENKVFRDEILKLKKENNKVKTELEETKKKLNILEIRVERCEKEMKQNNLVITGLKIDANDEAELKEKMTNFIKQHLEENTKIEKAVKLGDRTCLLKMESIEEKNKVMKKKSKLRHIKGEKIFKSQDMTVLERNIQKEIGAKCKELRDMGRNVKRDYNGLTVDGNEKWRWRKDGKVETFPKN</sequence>
<keyword evidence="1" id="KW-0175">Coiled coil</keyword>
<dbReference type="EnsemblMetazoa" id="XM_050656977.1">
    <property type="protein sequence ID" value="XP_050512934.1"/>
    <property type="gene ID" value="LOC126888621"/>
</dbReference>
<proteinExistence type="predicted"/>
<organism evidence="2 3">
    <name type="scientific">Diabrotica virgifera virgifera</name>
    <name type="common">western corn rootworm</name>
    <dbReference type="NCBI Taxonomy" id="50390"/>
    <lineage>
        <taxon>Eukaryota</taxon>
        <taxon>Metazoa</taxon>
        <taxon>Ecdysozoa</taxon>
        <taxon>Arthropoda</taxon>
        <taxon>Hexapoda</taxon>
        <taxon>Insecta</taxon>
        <taxon>Pterygota</taxon>
        <taxon>Neoptera</taxon>
        <taxon>Endopterygota</taxon>
        <taxon>Coleoptera</taxon>
        <taxon>Polyphaga</taxon>
        <taxon>Cucujiformia</taxon>
        <taxon>Chrysomeloidea</taxon>
        <taxon>Chrysomelidae</taxon>
        <taxon>Galerucinae</taxon>
        <taxon>Diabroticina</taxon>
        <taxon>Diabroticites</taxon>
        <taxon>Diabrotica</taxon>
    </lineage>
</organism>
<dbReference type="RefSeq" id="XP_050512934.1">
    <property type="nucleotide sequence ID" value="XM_050656977.1"/>
</dbReference>
<dbReference type="GeneID" id="126888621"/>